<accession>A0A1C7MAI5</accession>
<keyword evidence="3" id="KW-1185">Reference proteome</keyword>
<organism evidence="2 3">
    <name type="scientific">Grifola frondosa</name>
    <name type="common">Maitake</name>
    <name type="synonym">Polyporus frondosus</name>
    <dbReference type="NCBI Taxonomy" id="5627"/>
    <lineage>
        <taxon>Eukaryota</taxon>
        <taxon>Fungi</taxon>
        <taxon>Dikarya</taxon>
        <taxon>Basidiomycota</taxon>
        <taxon>Agaricomycotina</taxon>
        <taxon>Agaricomycetes</taxon>
        <taxon>Polyporales</taxon>
        <taxon>Grifolaceae</taxon>
        <taxon>Grifola</taxon>
    </lineage>
</organism>
<reference evidence="2 3" key="1">
    <citation type="submission" date="2016-03" db="EMBL/GenBank/DDBJ databases">
        <title>Whole genome sequencing of Grifola frondosa 9006-11.</title>
        <authorList>
            <person name="Min B."/>
            <person name="Park H."/>
            <person name="Kim J.-G."/>
            <person name="Cho H."/>
            <person name="Oh Y.-L."/>
            <person name="Kong W.-S."/>
            <person name="Choi I.-G."/>
        </authorList>
    </citation>
    <scope>NUCLEOTIDE SEQUENCE [LARGE SCALE GENOMIC DNA]</scope>
    <source>
        <strain evidence="2 3">9006-11</strain>
    </source>
</reference>
<dbReference type="Proteomes" id="UP000092993">
    <property type="component" value="Unassembled WGS sequence"/>
</dbReference>
<evidence type="ECO:0000313" key="2">
    <source>
        <dbReference type="EMBL" id="OBZ73597.1"/>
    </source>
</evidence>
<dbReference type="EMBL" id="LUGG01000006">
    <property type="protein sequence ID" value="OBZ73597.1"/>
    <property type="molecule type" value="Genomic_DNA"/>
</dbReference>
<feature type="region of interest" description="Disordered" evidence="1">
    <location>
        <begin position="362"/>
        <end position="419"/>
    </location>
</feature>
<name>A0A1C7MAI5_GRIFR</name>
<feature type="compositionally biased region" description="Basic and acidic residues" evidence="1">
    <location>
        <begin position="167"/>
        <end position="181"/>
    </location>
</feature>
<sequence length="502" mass="55842">MQTQSNAEFFIKLSGENRDRFAERMLKIGQETIPVLFASFDDKEAFEASARRFLECVEVLRLHGDNKYLEWTEYNVGQVQALARNIADRGWLVWGRELVPHLIEEEAVEEEFVRRMGMLDPPLENSGNSARMQSLTLKDIDVEMREETIAKSPEPITDSIAAEGGDSAEKDKSPSPKEPVAKKRRTDGRVTLIGTTDPPEVVKAVLSNDRIAGDRLKFITQGWTMLVSEDRYGHLMPNKCLGTMGLRLDAAVELDYVEGACDRCWNDNRALICAIKPEERVCFRCKNGKFGCVWSSQSRDARFTEQVRQTRSRTKAAKQDKKDQAALPIPTIKIPPMRPASGLDASAVRKLPPLPFVLIETTSQTIKDTPRPSREVKNLPQRADDSPVSSQVSTRSAAKKAKKDKKKDKGKARATAQSVSDSLLDTASSVITSPLDSGLPSLFTPPSSNTPLFLPSPLEGSLSLPSASQITSRRLLISWILLRGPDTRRWCIDASCCKPTSR</sequence>
<feature type="region of interest" description="Disordered" evidence="1">
    <location>
        <begin position="313"/>
        <end position="338"/>
    </location>
</feature>
<feature type="region of interest" description="Disordered" evidence="1">
    <location>
        <begin position="147"/>
        <end position="194"/>
    </location>
</feature>
<gene>
    <name evidence="2" type="ORF">A0H81_06080</name>
</gene>
<evidence type="ECO:0000313" key="3">
    <source>
        <dbReference type="Proteomes" id="UP000092993"/>
    </source>
</evidence>
<feature type="compositionally biased region" description="Basic and acidic residues" evidence="1">
    <location>
        <begin position="368"/>
        <end position="385"/>
    </location>
</feature>
<feature type="compositionally biased region" description="Basic residues" evidence="1">
    <location>
        <begin position="397"/>
        <end position="412"/>
    </location>
</feature>
<protein>
    <submittedName>
        <fullName evidence="2">Uncharacterized protein</fullName>
    </submittedName>
</protein>
<dbReference type="AlphaFoldDB" id="A0A1C7MAI5"/>
<evidence type="ECO:0000256" key="1">
    <source>
        <dbReference type="SAM" id="MobiDB-lite"/>
    </source>
</evidence>
<proteinExistence type="predicted"/>
<comment type="caution">
    <text evidence="2">The sequence shown here is derived from an EMBL/GenBank/DDBJ whole genome shotgun (WGS) entry which is preliminary data.</text>
</comment>